<dbReference type="OMA" id="AYGFIEW"/>
<dbReference type="HOGENOM" id="CLU_002778_0_0_1"/>
<dbReference type="OrthoDB" id="2019644at2759"/>
<feature type="coiled-coil region" evidence="5">
    <location>
        <begin position="25"/>
        <end position="52"/>
    </location>
</feature>
<dbReference type="eggNOG" id="KOG1835">
    <property type="taxonomic scope" value="Eukaryota"/>
</dbReference>
<proteinExistence type="inferred from homology"/>
<dbReference type="FunCoup" id="I2GXE0">
    <property type="interactions" value="217"/>
</dbReference>
<protein>
    <recommendedName>
        <fullName evidence="8">Nucleoporin</fullName>
    </recommendedName>
</protein>
<dbReference type="InterPro" id="IPR021827">
    <property type="entry name" value="Nup186/Nup192/Nup205"/>
</dbReference>
<accession>I2GXE0</accession>
<reference evidence="6 7" key="1">
    <citation type="journal article" date="2011" name="Proc. Natl. Acad. Sci. U.S.A.">
        <title>Evolutionary erosion of yeast sex chromosomes by mating-type switching accidents.</title>
        <authorList>
            <person name="Gordon J.L."/>
            <person name="Armisen D."/>
            <person name="Proux-Wera E."/>
            <person name="Oheigeartaigh S.S."/>
            <person name="Byrne K.P."/>
            <person name="Wolfe K.H."/>
        </authorList>
    </citation>
    <scope>NUCLEOTIDE SEQUENCE [LARGE SCALE GENOMIC DNA]</scope>
    <source>
        <strain evidence="7">ATCC 34711 / CBS 6284 / DSM 70876 / NBRC 10599 / NRRL Y-10934 / UCD 77-7</strain>
    </source>
</reference>
<dbReference type="KEGG" id="tbl:TBLA_0A10120"/>
<dbReference type="GeneID" id="14493336"/>
<dbReference type="GO" id="GO:0044611">
    <property type="term" value="C:nuclear pore inner ring"/>
    <property type="evidence" value="ECO:0007669"/>
    <property type="project" value="EnsemblFungi"/>
</dbReference>
<name>I2GXE0_HENB6</name>
<dbReference type="GO" id="GO:0017056">
    <property type="term" value="F:structural constituent of nuclear pore"/>
    <property type="evidence" value="ECO:0007669"/>
    <property type="project" value="EnsemblFungi"/>
</dbReference>
<dbReference type="EMBL" id="HE806316">
    <property type="protein sequence ID" value="CCH58792.1"/>
    <property type="molecule type" value="Genomic_DNA"/>
</dbReference>
<dbReference type="RefSeq" id="XP_004178311.1">
    <property type="nucleotide sequence ID" value="XM_004178263.1"/>
</dbReference>
<dbReference type="PANTHER" id="PTHR31344:SF0">
    <property type="entry name" value="NUCLEAR PORE COMPLEX PROTEIN NUP205"/>
    <property type="match status" value="1"/>
</dbReference>
<dbReference type="Pfam" id="PF11894">
    <property type="entry name" value="Nup192"/>
    <property type="match status" value="1"/>
</dbReference>
<evidence type="ECO:0000313" key="7">
    <source>
        <dbReference type="Proteomes" id="UP000002866"/>
    </source>
</evidence>
<evidence type="ECO:0008006" key="8">
    <source>
        <dbReference type="Google" id="ProtNLM"/>
    </source>
</evidence>
<dbReference type="Proteomes" id="UP000002866">
    <property type="component" value="Chromosome 1"/>
</dbReference>
<comment type="subcellular location">
    <subcellularLocation>
        <location evidence="1">Nucleus</location>
    </subcellularLocation>
</comment>
<dbReference type="InParanoid" id="I2GXE0"/>
<keyword evidence="3" id="KW-0813">Transport</keyword>
<evidence type="ECO:0000256" key="5">
    <source>
        <dbReference type="SAM" id="Coils"/>
    </source>
</evidence>
<evidence type="ECO:0000256" key="2">
    <source>
        <dbReference type="ARBA" id="ARBA00005892"/>
    </source>
</evidence>
<sequence>MNWCATPFEHLYSSINNGQINIPLFKNLIGDLENLNLNLDKIKNQTSRCQLEKGEVTVGDGTKYKITQEVIIAAVTLSDELNVDELVIAELILSGILINENENNLSNQDQLTLINAGKVQYFLRRQYILQIVSYIINCLNSGDDLYTLLLSSGKLISNLQNSFGTIHKELQDIKQSVSKAQLLENYFDSFKQNIKFKRDFLLMEYDILSQIQFGLVKQKAILKRDYILKILNQITELDANDFFITYHLPSLFCSFQNLNSLDDNDVRSLHTEFINALKNEDVIYKQPSKVCAIFVFLAYFIGWCKDKPDTRANSIDFKTAVDDPMSTAVELGAIEQLMIFTADTSITAKDQSLVLFYDIRSLLEKHIPRLIPKQLQNNSTNMTTSTVSPIYATQVEEQNPYEHIEFSNETNEMFLYTFDNAIQTIIADCAFLLTKLKDSEEDSLLSGEDFDLNDIAIKADLERFFLVIYFFYSSRPEYSRKFWLDKESNAYGFIEWAAKCGDTLMRACFYLMISSLSFGEENSLNVYHYFCGGNTVSWNIISQCFNEYIIRINNLNTEILQRQQFQDSNDINTAAIALDEGLNEETIIFLSSLLTLISSVAFDLSEENMKTLSSIFISVLFEFCKIETPLIGAALKTLSSLVPNLESERTVMWNSLDRLIFKNNSFSSRDSYKQIFSKSFTNFSEVSGFLKLFYNLIKIETKDSNSKYLTFGKLTFPPKLGINYRKAGIWPYFDYIFNELLINSSHIKNATNNYQLRSLILQIIETSLNSFDYSVPLNSITVNANINSLVETHDFFTYVQETPAAITFNYLFTEEIYNSIFSIMTVGVDELGTELNGGIEKLSLLRSSLRIISSVLDHQSAYIEEIVPISAKNSKPEYYTPKYFGLHGLRSFYDAIFFNLPVVAHLGLYIGMDDIAVASEALQVLKKISYHEYSTFSQESGKKKLLTIFDSVDESVRIKDAFIAQLQNPIEDDACLSLKFEILDFINTNLNYSDPQITIAHFLLGFEITNGISLGPNLNTFITSGSSLLNCLKFILRESLTALSSDYIAYAPIRLAADSLEIILKLCRNHSTTHIILEYLEDRELFNSLLDTDITMNKNTLWSNHQFDITHLESYQKFIQTEAMGALMSFLRYRSYLLQFVSLSLFKLSNIGSTIKIKKYIEKLASNKMYSAKIFGFLDILNYNLRSLNDSSDTADLTIFKDLSINLNKVDKNFSVSGNIYNFEEIDLLLNLASRVYLQNNCKSMILTTNEKKVLKSKTEFEMVKIKENLTLLLSTNTFHDLQLSTLHAWAQLVQIIVSNDGLVPLARSSFILEIFGTIVPMINDYVELNVSFSEEFVSLTVFLYDIYQKDRVMIDGHQKLDSRLYTLFKACISGIKSTTTTFTLRSDFYILANKYLVRVLMDESLGKRVLQDLRLDSEKLVDIICNDAIFGEGINRITSIFVLNSLYRLANFNKENFILESITKNNKLLLLIRSLKNIDILLSSTNNVTIDELLYEQTAFKSILSFLIRVAQNKIGSQLLLQNQILQIISELNFLKIDPDLGLELIFDEFNTFKEGDKVVKLNLNLDNPISIGQGSDNNGISIFEFLVPCFQLITAILISTGSENKVVIRNVKKLLSTYRKLCVGILKRDALRKRQDSLNITSNESTSKNDNKLEISATKGGLDEMVDLIVLLCILTRYQGEERLPTY</sequence>
<evidence type="ECO:0000313" key="6">
    <source>
        <dbReference type="EMBL" id="CCH58792.1"/>
    </source>
</evidence>
<comment type="similarity">
    <text evidence="2">Belongs to the NUP186/NUP192/NUP205 family.</text>
</comment>
<keyword evidence="4" id="KW-0539">Nucleus</keyword>
<evidence type="ECO:0000256" key="3">
    <source>
        <dbReference type="ARBA" id="ARBA00022448"/>
    </source>
</evidence>
<evidence type="ECO:0000256" key="1">
    <source>
        <dbReference type="ARBA" id="ARBA00004123"/>
    </source>
</evidence>
<evidence type="ECO:0000256" key="4">
    <source>
        <dbReference type="ARBA" id="ARBA00023242"/>
    </source>
</evidence>
<organism evidence="6 7">
    <name type="scientific">Henningerozyma blattae (strain ATCC 34711 / CBS 6284 / DSM 70876 / NBRC 10599 / NRRL Y-10934 / UCD 77-7)</name>
    <name type="common">Yeast</name>
    <name type="synonym">Tetrapisispora blattae</name>
    <dbReference type="NCBI Taxonomy" id="1071380"/>
    <lineage>
        <taxon>Eukaryota</taxon>
        <taxon>Fungi</taxon>
        <taxon>Dikarya</taxon>
        <taxon>Ascomycota</taxon>
        <taxon>Saccharomycotina</taxon>
        <taxon>Saccharomycetes</taxon>
        <taxon>Saccharomycetales</taxon>
        <taxon>Saccharomycetaceae</taxon>
        <taxon>Henningerozyma</taxon>
    </lineage>
</organism>
<dbReference type="GO" id="GO:0006999">
    <property type="term" value="P:nuclear pore organization"/>
    <property type="evidence" value="ECO:0007669"/>
    <property type="project" value="EnsemblFungi"/>
</dbReference>
<dbReference type="STRING" id="1071380.I2GXE0"/>
<dbReference type="PANTHER" id="PTHR31344">
    <property type="entry name" value="NUCLEAR PORE COMPLEX PROTEIN NUP205"/>
    <property type="match status" value="1"/>
</dbReference>
<keyword evidence="7" id="KW-1185">Reference proteome</keyword>
<keyword evidence="5" id="KW-0175">Coiled coil</keyword>
<dbReference type="GO" id="GO:0046822">
    <property type="term" value="P:regulation of nucleocytoplasmic transport"/>
    <property type="evidence" value="ECO:0007669"/>
    <property type="project" value="EnsemblFungi"/>
</dbReference>
<gene>
    <name evidence="6" type="primary">TBLA0A10120</name>
    <name evidence="6" type="ORF">TBLA_0A10120</name>
</gene>